<dbReference type="Proteomes" id="UP001378188">
    <property type="component" value="Unassembled WGS sequence"/>
</dbReference>
<evidence type="ECO:0000256" key="9">
    <source>
        <dbReference type="ARBA" id="ARBA00023136"/>
    </source>
</evidence>
<dbReference type="Pfam" id="PF00005">
    <property type="entry name" value="ABC_tran"/>
    <property type="match status" value="2"/>
</dbReference>
<dbReference type="GO" id="GO:0005524">
    <property type="term" value="F:ATP binding"/>
    <property type="evidence" value="ECO:0007669"/>
    <property type="project" value="UniProtKB-KW"/>
</dbReference>
<accession>A0AAW9RF40</accession>
<keyword evidence="2" id="KW-0813">Transport</keyword>
<protein>
    <submittedName>
        <fullName evidence="11">Sugar ABC transporter ATP-binding protein</fullName>
    </submittedName>
</protein>
<dbReference type="InterPro" id="IPR050107">
    <property type="entry name" value="ABC_carbohydrate_import_ATPase"/>
</dbReference>
<feature type="domain" description="ABC transporter" evidence="10">
    <location>
        <begin position="258"/>
        <end position="499"/>
    </location>
</feature>
<keyword evidence="12" id="KW-1185">Reference proteome</keyword>
<evidence type="ECO:0000313" key="11">
    <source>
        <dbReference type="EMBL" id="MEJ8570505.1"/>
    </source>
</evidence>
<dbReference type="InterPro" id="IPR003439">
    <property type="entry name" value="ABC_transporter-like_ATP-bd"/>
</dbReference>
<comment type="caution">
    <text evidence="11">The sequence shown here is derived from an EMBL/GenBank/DDBJ whole genome shotgun (WGS) entry which is preliminary data.</text>
</comment>
<dbReference type="InterPro" id="IPR017871">
    <property type="entry name" value="ABC_transporter-like_CS"/>
</dbReference>
<dbReference type="PROSITE" id="PS00211">
    <property type="entry name" value="ABC_TRANSPORTER_1"/>
    <property type="match status" value="1"/>
</dbReference>
<keyword evidence="8" id="KW-1278">Translocase</keyword>
<dbReference type="PROSITE" id="PS50893">
    <property type="entry name" value="ABC_TRANSPORTER_2"/>
    <property type="match status" value="2"/>
</dbReference>
<dbReference type="SMART" id="SM00382">
    <property type="entry name" value="AAA"/>
    <property type="match status" value="2"/>
</dbReference>
<comment type="similarity">
    <text evidence="1">Belongs to the ABC transporter superfamily.</text>
</comment>
<evidence type="ECO:0000256" key="2">
    <source>
        <dbReference type="ARBA" id="ARBA00022448"/>
    </source>
</evidence>
<dbReference type="PANTHER" id="PTHR43790">
    <property type="entry name" value="CARBOHYDRATE TRANSPORT ATP-BINDING PROTEIN MG119-RELATED"/>
    <property type="match status" value="1"/>
</dbReference>
<evidence type="ECO:0000313" key="12">
    <source>
        <dbReference type="Proteomes" id="UP001378188"/>
    </source>
</evidence>
<dbReference type="RefSeq" id="WP_340328233.1">
    <property type="nucleotide sequence ID" value="NZ_JAZHOF010000001.1"/>
</dbReference>
<dbReference type="SUPFAM" id="SSF52540">
    <property type="entry name" value="P-loop containing nucleoside triphosphate hydrolases"/>
    <property type="match status" value="2"/>
</dbReference>
<name>A0AAW9RF40_9HYPH</name>
<dbReference type="AlphaFoldDB" id="A0AAW9RF40"/>
<evidence type="ECO:0000256" key="8">
    <source>
        <dbReference type="ARBA" id="ARBA00022967"/>
    </source>
</evidence>
<gene>
    <name evidence="11" type="ORF">V3328_03420</name>
</gene>
<organism evidence="11 12">
    <name type="scientific">Microbaculum marinum</name>
    <dbReference type="NCBI Taxonomy" id="1764581"/>
    <lineage>
        <taxon>Bacteria</taxon>
        <taxon>Pseudomonadati</taxon>
        <taxon>Pseudomonadota</taxon>
        <taxon>Alphaproteobacteria</taxon>
        <taxon>Hyphomicrobiales</taxon>
        <taxon>Tepidamorphaceae</taxon>
        <taxon>Microbaculum</taxon>
    </lineage>
</organism>
<proteinExistence type="inferred from homology"/>
<dbReference type="PANTHER" id="PTHR43790:SF3">
    <property type="entry name" value="D-ALLOSE IMPORT ATP-BINDING PROTEIN ALSA-RELATED"/>
    <property type="match status" value="1"/>
</dbReference>
<keyword evidence="7 11" id="KW-0067">ATP-binding</keyword>
<keyword evidence="5" id="KW-0677">Repeat</keyword>
<evidence type="ECO:0000256" key="1">
    <source>
        <dbReference type="ARBA" id="ARBA00005417"/>
    </source>
</evidence>
<evidence type="ECO:0000256" key="5">
    <source>
        <dbReference type="ARBA" id="ARBA00022737"/>
    </source>
</evidence>
<feature type="domain" description="ABC transporter" evidence="10">
    <location>
        <begin position="6"/>
        <end position="244"/>
    </location>
</feature>
<dbReference type="CDD" id="cd03215">
    <property type="entry name" value="ABC_Carb_Monos_II"/>
    <property type="match status" value="1"/>
</dbReference>
<keyword evidence="9" id="KW-0472">Membrane</keyword>
<evidence type="ECO:0000259" key="10">
    <source>
        <dbReference type="PROSITE" id="PS50893"/>
    </source>
</evidence>
<dbReference type="EMBL" id="JAZHOF010000001">
    <property type="protein sequence ID" value="MEJ8570505.1"/>
    <property type="molecule type" value="Genomic_DNA"/>
</dbReference>
<evidence type="ECO:0000256" key="7">
    <source>
        <dbReference type="ARBA" id="ARBA00022840"/>
    </source>
</evidence>
<keyword evidence="3" id="KW-1003">Cell membrane</keyword>
<keyword evidence="6" id="KW-0547">Nucleotide-binding</keyword>
<keyword evidence="4" id="KW-0762">Sugar transport</keyword>
<dbReference type="InterPro" id="IPR003593">
    <property type="entry name" value="AAA+_ATPase"/>
</dbReference>
<evidence type="ECO:0000256" key="3">
    <source>
        <dbReference type="ARBA" id="ARBA00022475"/>
    </source>
</evidence>
<dbReference type="CDD" id="cd03216">
    <property type="entry name" value="ABC_Carb_Monos_I"/>
    <property type="match status" value="1"/>
</dbReference>
<reference evidence="11 12" key="1">
    <citation type="submission" date="2024-02" db="EMBL/GenBank/DDBJ databases">
        <title>Genome analysis and characterization of Microbaculum marinisediminis sp. nov., isolated from marine sediment.</title>
        <authorList>
            <person name="Du Z.-J."/>
            <person name="Ye Y.-Q."/>
            <person name="Zhang Z.-R."/>
            <person name="Yuan S.-M."/>
            <person name="Zhang X.-Y."/>
        </authorList>
    </citation>
    <scope>NUCLEOTIDE SEQUENCE [LARGE SCALE GENOMIC DNA]</scope>
    <source>
        <strain evidence="11 12">SDUM1044001</strain>
    </source>
</reference>
<sequence>MSAPFLKMTGVSRLYPGVLAVAGFDMTIAPGEVIGLVGENGAGKSTLMKILGGLIAPSEGTIELDGVTMARLTVAGSMGGGIAFVHQELNLFDNLTVAANIFIGREPLKGGLLRLIDTAALDRLAAPLLDLLGADFATDTLVADLSLAQKQLVEIAKALSIKARLVIMDEPTSSLTATETERLLAIVARLKADGVAIILISHRLTEIERAADRVIVLRDGRRVAELARQEIRANLMIRHMTGRDLSTLYLPPATAPGETVLELAGVRTAYRPDQEVSFGLRRGEILGLAGLIGSGRSELARAIFGLDPLRGGEVRVDGTPIPPASPKSSIARGIYLVPEDRKRCGLILDLPIRRNITLSSLPAHSRRGMVNVAAEHETALRQQRRLDIRTASVTVPANALSGGNQQKVALAKWLSMSPRVLIFDEPTRGVDVGAKNEIYALMRELADRGVAILMISSDMEEVIGVSDRVAVMHEGRIAGFLERADLSEQAILSLAIGRTAHDHPTPD</sequence>
<dbReference type="Gene3D" id="3.40.50.300">
    <property type="entry name" value="P-loop containing nucleotide triphosphate hydrolases"/>
    <property type="match status" value="2"/>
</dbReference>
<dbReference type="GO" id="GO:0016887">
    <property type="term" value="F:ATP hydrolysis activity"/>
    <property type="evidence" value="ECO:0007669"/>
    <property type="project" value="InterPro"/>
</dbReference>
<evidence type="ECO:0000256" key="4">
    <source>
        <dbReference type="ARBA" id="ARBA00022597"/>
    </source>
</evidence>
<dbReference type="InterPro" id="IPR027417">
    <property type="entry name" value="P-loop_NTPase"/>
</dbReference>
<evidence type="ECO:0000256" key="6">
    <source>
        <dbReference type="ARBA" id="ARBA00022741"/>
    </source>
</evidence>